<dbReference type="InParanoid" id="A0A455C5P1"/>
<reference evidence="3" key="1">
    <citation type="submission" date="2025-08" db="UniProtKB">
        <authorList>
            <consortium name="RefSeq"/>
        </authorList>
    </citation>
    <scope>IDENTIFICATION</scope>
    <source>
        <tissue evidence="3">Muscle</tissue>
    </source>
</reference>
<feature type="region of interest" description="Disordered" evidence="1">
    <location>
        <begin position="31"/>
        <end position="55"/>
    </location>
</feature>
<dbReference type="AlphaFoldDB" id="A0A455C5P1"/>
<protein>
    <submittedName>
        <fullName evidence="3">Uncharacterized protein</fullName>
    </submittedName>
</protein>
<feature type="region of interest" description="Disordered" evidence="1">
    <location>
        <begin position="211"/>
        <end position="246"/>
    </location>
</feature>
<keyword evidence="2" id="KW-1185">Reference proteome</keyword>
<evidence type="ECO:0000313" key="3">
    <source>
        <dbReference type="RefSeq" id="XP_028356357.1"/>
    </source>
</evidence>
<sequence>MSQYWRKDEGFSRRAAVKVLPRGLHFFNEHELGAHGRAGDKRRRPPGPGTNPPLVDILCVQSPPNKGQPCSPECKHRSALRSLKCQMDSPPPLICGSTSDRAKGFYLRRKETGSERQPRPQAHTESKRHLSKGPVTGKTFVLFCFKHFLFPPKYLVPDASAAAAGPWKACHLTCSHVPLRVPSGVWRTQRPPAAPPHPFCSPGCFGAAAPRQRPPVVPSLRPSPREGLVPARPAARGPTGDVSGCPSPGTHQALARRINTRAPLTQQFPAPGNERGLDCSLRGRKDPAATEPQHYLSAQQQKSGNKTTLTVQNGLGFIDRGNSDYR</sequence>
<name>A0A455C5P1_PHYMC</name>
<dbReference type="RefSeq" id="XP_028356357.1">
    <property type="nucleotide sequence ID" value="XM_028500556.1"/>
</dbReference>
<accession>A0A455C5P1</accession>
<organism evidence="2 3">
    <name type="scientific">Physeter macrocephalus</name>
    <name type="common">Sperm whale</name>
    <name type="synonym">Physeter catodon</name>
    <dbReference type="NCBI Taxonomy" id="9755"/>
    <lineage>
        <taxon>Eukaryota</taxon>
        <taxon>Metazoa</taxon>
        <taxon>Chordata</taxon>
        <taxon>Craniata</taxon>
        <taxon>Vertebrata</taxon>
        <taxon>Euteleostomi</taxon>
        <taxon>Mammalia</taxon>
        <taxon>Eutheria</taxon>
        <taxon>Laurasiatheria</taxon>
        <taxon>Artiodactyla</taxon>
        <taxon>Whippomorpha</taxon>
        <taxon>Cetacea</taxon>
        <taxon>Odontoceti</taxon>
        <taxon>Physeteridae</taxon>
        <taxon>Physeter</taxon>
    </lineage>
</organism>
<dbReference type="KEGG" id="pcad:102986849"/>
<proteinExistence type="predicted"/>
<feature type="compositionally biased region" description="Basic and acidic residues" evidence="1">
    <location>
        <begin position="110"/>
        <end position="128"/>
    </location>
</feature>
<dbReference type="GeneID" id="102986849"/>
<feature type="region of interest" description="Disordered" evidence="1">
    <location>
        <begin position="110"/>
        <end position="131"/>
    </location>
</feature>
<dbReference type="Proteomes" id="UP000248484">
    <property type="component" value="Chromosome 15"/>
</dbReference>
<evidence type="ECO:0000256" key="1">
    <source>
        <dbReference type="SAM" id="MobiDB-lite"/>
    </source>
</evidence>
<gene>
    <name evidence="3" type="primary">LOC102986849</name>
</gene>
<evidence type="ECO:0000313" key="2">
    <source>
        <dbReference type="Proteomes" id="UP000248484"/>
    </source>
</evidence>